<dbReference type="AlphaFoldDB" id="A0A235BNW3"/>
<organism evidence="1 2">
    <name type="scientific">candidate division WOR-3 bacterium JGI_Cruoil_03_44_89</name>
    <dbReference type="NCBI Taxonomy" id="1973748"/>
    <lineage>
        <taxon>Bacteria</taxon>
        <taxon>Bacteria division WOR-3</taxon>
    </lineage>
</organism>
<dbReference type="Proteomes" id="UP000215215">
    <property type="component" value="Unassembled WGS sequence"/>
</dbReference>
<name>A0A235BNW3_UNCW3</name>
<evidence type="ECO:0000313" key="2">
    <source>
        <dbReference type="Proteomes" id="UP000215215"/>
    </source>
</evidence>
<evidence type="ECO:0008006" key="3">
    <source>
        <dbReference type="Google" id="ProtNLM"/>
    </source>
</evidence>
<comment type="caution">
    <text evidence="1">The sequence shown here is derived from an EMBL/GenBank/DDBJ whole genome shotgun (WGS) entry which is preliminary data.</text>
</comment>
<proteinExistence type="predicted"/>
<accession>A0A235BNW3</accession>
<dbReference type="EMBL" id="NOZQ01000211">
    <property type="protein sequence ID" value="OYD13904.1"/>
    <property type="molecule type" value="Genomic_DNA"/>
</dbReference>
<evidence type="ECO:0000313" key="1">
    <source>
        <dbReference type="EMBL" id="OYD13904.1"/>
    </source>
</evidence>
<sequence>MKIGACGIACGVCSLYEKGLCRGCCSGIDKDILETIEWLREEIGGCSILECAHKNKTDYCLRCDNFPCELHYEKGPYKNGFLDVLKTYFERLKS</sequence>
<protein>
    <recommendedName>
        <fullName evidence="3">DUF3795 domain-containing protein</fullName>
    </recommendedName>
</protein>
<gene>
    <name evidence="1" type="ORF">CH333_09610</name>
</gene>
<reference evidence="1 2" key="1">
    <citation type="submission" date="2017-07" db="EMBL/GenBank/DDBJ databases">
        <title>Recovery of genomes from metagenomes via a dereplication, aggregation, and scoring strategy.</title>
        <authorList>
            <person name="Sieber C.M."/>
            <person name="Probst A.J."/>
            <person name="Sharrar A."/>
            <person name="Thomas B.C."/>
            <person name="Hess M."/>
            <person name="Tringe S.G."/>
            <person name="Banfield J.F."/>
        </authorList>
    </citation>
    <scope>NUCLEOTIDE SEQUENCE [LARGE SCALE GENOMIC DNA]</scope>
    <source>
        <strain evidence="1">JGI_Cruoil_03_44_89</strain>
    </source>
</reference>